<organism evidence="1">
    <name type="scientific">viral metagenome</name>
    <dbReference type="NCBI Taxonomy" id="1070528"/>
    <lineage>
        <taxon>unclassified sequences</taxon>
        <taxon>metagenomes</taxon>
        <taxon>organismal metagenomes</taxon>
    </lineage>
</organism>
<dbReference type="Pfam" id="PF13578">
    <property type="entry name" value="Methyltransf_24"/>
    <property type="match status" value="1"/>
</dbReference>
<dbReference type="EMBL" id="MN740041">
    <property type="protein sequence ID" value="QHT85369.1"/>
    <property type="molecule type" value="Genomic_DNA"/>
</dbReference>
<evidence type="ECO:0008006" key="2">
    <source>
        <dbReference type="Google" id="ProtNLM"/>
    </source>
</evidence>
<accession>A0A6C0HXX1</accession>
<proteinExistence type="predicted"/>
<evidence type="ECO:0000313" key="1">
    <source>
        <dbReference type="EMBL" id="QHT85369.1"/>
    </source>
</evidence>
<name>A0A6C0HXX1_9ZZZZ</name>
<dbReference type="InterPro" id="IPR029063">
    <property type="entry name" value="SAM-dependent_MTases_sf"/>
</dbReference>
<dbReference type="SUPFAM" id="SSF53335">
    <property type="entry name" value="S-adenosyl-L-methionine-dependent methyltransferases"/>
    <property type="match status" value="1"/>
</dbReference>
<protein>
    <recommendedName>
        <fullName evidence="2">Methyltransferase</fullName>
    </recommendedName>
</protein>
<reference evidence="1" key="1">
    <citation type="journal article" date="2020" name="Nature">
        <title>Giant virus diversity and host interactions through global metagenomics.</title>
        <authorList>
            <person name="Schulz F."/>
            <person name="Roux S."/>
            <person name="Paez-Espino D."/>
            <person name="Jungbluth S."/>
            <person name="Walsh D.A."/>
            <person name="Denef V.J."/>
            <person name="McMahon K.D."/>
            <person name="Konstantinidis K.T."/>
            <person name="Eloe-Fadrosh E.A."/>
            <person name="Kyrpides N.C."/>
            <person name="Woyke T."/>
        </authorList>
    </citation>
    <scope>NUCLEOTIDE SEQUENCE</scope>
    <source>
        <strain evidence="1">GVMAG-M-3300023184-17</strain>
    </source>
</reference>
<dbReference type="Gene3D" id="3.40.50.150">
    <property type="entry name" value="Vaccinia Virus protein VP39"/>
    <property type="match status" value="1"/>
</dbReference>
<sequence>MDLTEKYKKHLIQSIQQANNGISSLPPEIFSMEGMTGLRTKHFYNNVLRLENANLLEIGCYKGSSTCSFMHGNSASITCIDNWNDFILNELHNHVPKDGPIQEFINNTAMYKGKNRFTFYNEDCFTIDTSKLDKFNIYLYDGDHSYESQYKALTYYIDRMEDVFIFIVDDWNDERVRRGTMDAIRDLGLNNVWHHEIRLTQNNEHTPPEEAYRSWWNGCYLCILKR</sequence>
<dbReference type="AlphaFoldDB" id="A0A6C0HXX1"/>